<dbReference type="OrthoDB" id="1881450at2759"/>
<dbReference type="EMBL" id="JAIQCV010000003">
    <property type="protein sequence ID" value="KAH1113428.1"/>
    <property type="molecule type" value="Genomic_DNA"/>
</dbReference>
<dbReference type="PANTHER" id="PTHR33710:SF64">
    <property type="entry name" value="ENDONUCLEASE_EXONUCLEASE_PHOSPHATASE DOMAIN-CONTAINING PROTEIN"/>
    <property type="match status" value="1"/>
</dbReference>
<dbReference type="AlphaFoldDB" id="A0A9D4AEX8"/>
<evidence type="ECO:0008006" key="3">
    <source>
        <dbReference type="Google" id="ProtNLM"/>
    </source>
</evidence>
<evidence type="ECO:0000313" key="2">
    <source>
        <dbReference type="Proteomes" id="UP000828251"/>
    </source>
</evidence>
<dbReference type="PANTHER" id="PTHR33710">
    <property type="entry name" value="BNAC02G09200D PROTEIN"/>
    <property type="match status" value="1"/>
</dbReference>
<comment type="caution">
    <text evidence="1">The sequence shown here is derived from an EMBL/GenBank/DDBJ whole genome shotgun (WGS) entry which is preliminary data.</text>
</comment>
<protein>
    <recommendedName>
        <fullName evidence="3">Reverse transcriptase zinc-binding domain-containing protein</fullName>
    </recommendedName>
</protein>
<gene>
    <name evidence="1" type="ORF">J1N35_006806</name>
</gene>
<accession>A0A9D4AEX8</accession>
<reference evidence="1 2" key="1">
    <citation type="journal article" date="2021" name="Plant Biotechnol. J.">
        <title>Multi-omics assisted identification of the key and species-specific regulatory components of drought-tolerant mechanisms in Gossypium stocksii.</title>
        <authorList>
            <person name="Yu D."/>
            <person name="Ke L."/>
            <person name="Zhang D."/>
            <person name="Wu Y."/>
            <person name="Sun Y."/>
            <person name="Mei J."/>
            <person name="Sun J."/>
            <person name="Sun Y."/>
        </authorList>
    </citation>
    <scope>NUCLEOTIDE SEQUENCE [LARGE SCALE GENOMIC DNA]</scope>
    <source>
        <strain evidence="2">cv. E1</strain>
        <tissue evidence="1">Leaf</tissue>
    </source>
</reference>
<name>A0A9D4AEX8_9ROSI</name>
<proteinExistence type="predicted"/>
<dbReference type="Proteomes" id="UP000828251">
    <property type="component" value="Unassembled WGS sequence"/>
</dbReference>
<sequence>MLKGSRDFRWFIDMCKLVDVPLMGKKFTWYGSEKKKSRWDQFLVEEEWLVLFDDVQQQGLKRTVSDYILILLTKGVVDWGPKPFKFFNAWLSNKDCPNLIKKEWEGVGGRKGSIFEKLRKLKSALRKWNGENRNIVEKIIMEIEKRIQLLDVESKKQELTELEMEELRRLNLEFGETMRFKESIWKQKSRMSWLKEGDFNSAFFHRAMEFKAKRKMVNKMKFGNHWYSDPMALKEKLVNYFSDHFSCHLRNWKIDFILNFKRLSDSEASNLELPFFMEKIKEAVWSCNENKALSPDGFNICFFRKC</sequence>
<evidence type="ECO:0000313" key="1">
    <source>
        <dbReference type="EMBL" id="KAH1113428.1"/>
    </source>
</evidence>
<keyword evidence="2" id="KW-1185">Reference proteome</keyword>
<organism evidence="1 2">
    <name type="scientific">Gossypium stocksii</name>
    <dbReference type="NCBI Taxonomy" id="47602"/>
    <lineage>
        <taxon>Eukaryota</taxon>
        <taxon>Viridiplantae</taxon>
        <taxon>Streptophyta</taxon>
        <taxon>Embryophyta</taxon>
        <taxon>Tracheophyta</taxon>
        <taxon>Spermatophyta</taxon>
        <taxon>Magnoliopsida</taxon>
        <taxon>eudicotyledons</taxon>
        <taxon>Gunneridae</taxon>
        <taxon>Pentapetalae</taxon>
        <taxon>rosids</taxon>
        <taxon>malvids</taxon>
        <taxon>Malvales</taxon>
        <taxon>Malvaceae</taxon>
        <taxon>Malvoideae</taxon>
        <taxon>Gossypium</taxon>
    </lineage>
</organism>